<reference evidence="3" key="1">
    <citation type="submission" date="2017-03" db="EMBL/GenBank/DDBJ databases">
        <title>Phytopthora megakarya and P. palmivora, two closely related causual agents of cacao black pod achieved similar genome size and gene model numbers by different mechanisms.</title>
        <authorList>
            <person name="Ali S."/>
            <person name="Shao J."/>
            <person name="Larry D.J."/>
            <person name="Kronmiller B."/>
            <person name="Shen D."/>
            <person name="Strem M.D."/>
            <person name="Melnick R.L."/>
            <person name="Guiltinan M.J."/>
            <person name="Tyler B.M."/>
            <person name="Meinhardt L.W."/>
            <person name="Bailey B.A."/>
        </authorList>
    </citation>
    <scope>NUCLEOTIDE SEQUENCE [LARGE SCALE GENOMIC DNA]</scope>
    <source>
        <strain evidence="3">zdho120</strain>
    </source>
</reference>
<keyword evidence="1" id="KW-1133">Transmembrane helix</keyword>
<keyword evidence="1" id="KW-0472">Membrane</keyword>
<name>A0A225VVE4_9STRA</name>
<dbReference type="EMBL" id="NBNE01002804">
    <property type="protein sequence ID" value="OWZ09403.1"/>
    <property type="molecule type" value="Genomic_DNA"/>
</dbReference>
<organism evidence="2 3">
    <name type="scientific">Phytophthora megakarya</name>
    <dbReference type="NCBI Taxonomy" id="4795"/>
    <lineage>
        <taxon>Eukaryota</taxon>
        <taxon>Sar</taxon>
        <taxon>Stramenopiles</taxon>
        <taxon>Oomycota</taxon>
        <taxon>Peronosporomycetes</taxon>
        <taxon>Peronosporales</taxon>
        <taxon>Peronosporaceae</taxon>
        <taxon>Phytophthora</taxon>
    </lineage>
</organism>
<dbReference type="Proteomes" id="UP000198211">
    <property type="component" value="Unassembled WGS sequence"/>
</dbReference>
<comment type="caution">
    <text evidence="2">The sequence shown here is derived from an EMBL/GenBank/DDBJ whole genome shotgun (WGS) entry which is preliminary data.</text>
</comment>
<sequence>MLASYLQWLHYDDFMIVDEDGALVFGNILKYIQNRVSTFQRRQWINRQQSKDAIRHTLTPDEIPMISTNPTCFTLMLLNIGLILDGLMVVVFVTMRSVTPKIIDLGLQNRRVWMFIYSITCSVQNFTLSISSAGIRTNVFSTSCGTSYWGFSQSKPAEYLGT</sequence>
<feature type="transmembrane region" description="Helical" evidence="1">
    <location>
        <begin position="73"/>
        <end position="93"/>
    </location>
</feature>
<keyword evidence="1" id="KW-0812">Transmembrane</keyword>
<evidence type="ECO:0000256" key="1">
    <source>
        <dbReference type="SAM" id="Phobius"/>
    </source>
</evidence>
<accession>A0A225VVE4</accession>
<protein>
    <submittedName>
        <fullName evidence="2">Uncharacterized protein</fullName>
    </submittedName>
</protein>
<keyword evidence="3" id="KW-1185">Reference proteome</keyword>
<evidence type="ECO:0000313" key="3">
    <source>
        <dbReference type="Proteomes" id="UP000198211"/>
    </source>
</evidence>
<feature type="transmembrane region" description="Helical" evidence="1">
    <location>
        <begin position="114"/>
        <end position="135"/>
    </location>
</feature>
<dbReference type="AlphaFoldDB" id="A0A225VVE4"/>
<evidence type="ECO:0000313" key="2">
    <source>
        <dbReference type="EMBL" id="OWZ09403.1"/>
    </source>
</evidence>
<proteinExistence type="predicted"/>
<gene>
    <name evidence="2" type="ORF">PHMEG_00017894</name>
</gene>